<name>A0A6B0XVL2_9RHOB</name>
<comment type="caution">
    <text evidence="2">The sequence shown here is derived from an EMBL/GenBank/DDBJ whole genome shotgun (WGS) entry which is preliminary data.</text>
</comment>
<dbReference type="InterPro" id="IPR013830">
    <property type="entry name" value="SGNH_hydro"/>
</dbReference>
<accession>A0A6B0XVL2</accession>
<dbReference type="Gene3D" id="3.40.50.1110">
    <property type="entry name" value="SGNH hydrolase"/>
    <property type="match status" value="1"/>
</dbReference>
<dbReference type="Pfam" id="PF13472">
    <property type="entry name" value="Lipase_GDSL_2"/>
    <property type="match status" value="1"/>
</dbReference>
<proteinExistence type="predicted"/>
<sequence>MTKRLLVYGDSNSFGTAPQGHLASRPVHPPGARWGDVLASGLGADWDVVIEGLPGRTTVLDDPVEGAFRNGLTVLPAILHSHEPIDVLAICLGTNDQKHAFGRNAQDIALCVA</sequence>
<dbReference type="GO" id="GO:0016788">
    <property type="term" value="F:hydrolase activity, acting on ester bonds"/>
    <property type="evidence" value="ECO:0007669"/>
    <property type="project" value="UniProtKB-ARBA"/>
</dbReference>
<gene>
    <name evidence="2" type="ORF">F4Y60_01265</name>
</gene>
<dbReference type="InterPro" id="IPR036514">
    <property type="entry name" value="SGNH_hydro_sf"/>
</dbReference>
<reference evidence="2" key="1">
    <citation type="submission" date="2019-09" db="EMBL/GenBank/DDBJ databases">
        <title>Characterisation of the sponge microbiome using genome-centric metagenomics.</title>
        <authorList>
            <person name="Engelberts J.P."/>
            <person name="Robbins S.J."/>
            <person name="De Goeij J.M."/>
            <person name="Aranda M."/>
            <person name="Bell S.C."/>
            <person name="Webster N.S."/>
        </authorList>
    </citation>
    <scope>NUCLEOTIDE SEQUENCE</scope>
    <source>
        <strain evidence="2">SB0664_bin_43</strain>
    </source>
</reference>
<dbReference type="EMBL" id="VXRY01000053">
    <property type="protein sequence ID" value="MXY32724.1"/>
    <property type="molecule type" value="Genomic_DNA"/>
</dbReference>
<dbReference type="SUPFAM" id="SSF52266">
    <property type="entry name" value="SGNH hydrolase"/>
    <property type="match status" value="1"/>
</dbReference>
<feature type="non-terminal residue" evidence="2">
    <location>
        <position position="113"/>
    </location>
</feature>
<evidence type="ECO:0000313" key="2">
    <source>
        <dbReference type="EMBL" id="MXY32724.1"/>
    </source>
</evidence>
<feature type="domain" description="SGNH hydrolase-type esterase" evidence="1">
    <location>
        <begin position="8"/>
        <end position="105"/>
    </location>
</feature>
<evidence type="ECO:0000259" key="1">
    <source>
        <dbReference type="Pfam" id="PF13472"/>
    </source>
</evidence>
<protein>
    <recommendedName>
        <fullName evidence="1">SGNH hydrolase-type esterase domain-containing protein</fullName>
    </recommendedName>
</protein>
<organism evidence="2">
    <name type="scientific">Boseongicola sp. SB0664_bin_43</name>
    <dbReference type="NCBI Taxonomy" id="2604844"/>
    <lineage>
        <taxon>Bacteria</taxon>
        <taxon>Pseudomonadati</taxon>
        <taxon>Pseudomonadota</taxon>
        <taxon>Alphaproteobacteria</taxon>
        <taxon>Rhodobacterales</taxon>
        <taxon>Paracoccaceae</taxon>
        <taxon>Boseongicola</taxon>
    </lineage>
</organism>
<dbReference type="AlphaFoldDB" id="A0A6B0XVL2"/>